<keyword evidence="3" id="KW-1185">Reference proteome</keyword>
<protein>
    <submittedName>
        <fullName evidence="2">S24/S26 family peptidase</fullName>
    </submittedName>
</protein>
<dbReference type="EMBL" id="JADOER010000003">
    <property type="protein sequence ID" value="MBT9310928.1"/>
    <property type="molecule type" value="Genomic_DNA"/>
</dbReference>
<dbReference type="CDD" id="cd06462">
    <property type="entry name" value="Peptidase_S24_S26"/>
    <property type="match status" value="1"/>
</dbReference>
<dbReference type="InterPro" id="IPR015927">
    <property type="entry name" value="Peptidase_S24_S26A/B/C"/>
</dbReference>
<dbReference type="SUPFAM" id="SSF51306">
    <property type="entry name" value="LexA/Signal peptidase"/>
    <property type="match status" value="1"/>
</dbReference>
<evidence type="ECO:0000259" key="1">
    <source>
        <dbReference type="Pfam" id="PF00717"/>
    </source>
</evidence>
<dbReference type="InterPro" id="IPR036286">
    <property type="entry name" value="LexA/Signal_pep-like_sf"/>
</dbReference>
<reference evidence="2 3" key="1">
    <citation type="journal article" date="2021" name="Mar. Drugs">
        <title>Genome Reduction and Secondary Metabolism of the Marine Sponge-Associated Cyanobacterium Leptothoe.</title>
        <authorList>
            <person name="Konstantinou D."/>
            <person name="Popin R.V."/>
            <person name="Fewer D.P."/>
            <person name="Sivonen K."/>
            <person name="Gkelis S."/>
        </authorList>
    </citation>
    <scope>NUCLEOTIDE SEQUENCE [LARGE SCALE GENOMIC DNA]</scope>
    <source>
        <strain evidence="2 3">TAU-MAC 1615</strain>
    </source>
</reference>
<organism evidence="2 3">
    <name type="scientific">Leptothoe kymatousa TAU-MAC 1615</name>
    <dbReference type="NCBI Taxonomy" id="2364775"/>
    <lineage>
        <taxon>Bacteria</taxon>
        <taxon>Bacillati</taxon>
        <taxon>Cyanobacteriota</taxon>
        <taxon>Cyanophyceae</taxon>
        <taxon>Nodosilineales</taxon>
        <taxon>Cymatolegaceae</taxon>
        <taxon>Leptothoe</taxon>
        <taxon>Leptothoe kymatousa</taxon>
    </lineage>
</organism>
<dbReference type="Gene3D" id="2.10.109.10">
    <property type="entry name" value="Umud Fragment, subunit A"/>
    <property type="match status" value="1"/>
</dbReference>
<gene>
    <name evidence="2" type="ORF">IXB28_01810</name>
</gene>
<sequence length="131" mass="14253">MANSGWPSIPSASWGEYLQWLRRRRKRFVVKETSMVPTLMPGDTVLAEMGRSVQIGDIAILRLPGAGMAASVGTSSELLLVKRVSQVFYDGGVYVISDNSKEPSARDSRHFGVIAATQVLGRVTSRLTTAK</sequence>
<comment type="caution">
    <text evidence="2">The sequence shown here is derived from an EMBL/GenBank/DDBJ whole genome shotgun (WGS) entry which is preliminary data.</text>
</comment>
<dbReference type="RefSeq" id="WP_215616840.1">
    <property type="nucleotide sequence ID" value="NZ_JADOER010000003.1"/>
</dbReference>
<dbReference type="Proteomes" id="UP001196661">
    <property type="component" value="Unassembled WGS sequence"/>
</dbReference>
<feature type="domain" description="Peptidase S24/S26A/S26B/S26C" evidence="1">
    <location>
        <begin position="29"/>
        <end position="103"/>
    </location>
</feature>
<proteinExistence type="predicted"/>
<dbReference type="Pfam" id="PF00717">
    <property type="entry name" value="Peptidase_S24"/>
    <property type="match status" value="1"/>
</dbReference>
<evidence type="ECO:0000313" key="3">
    <source>
        <dbReference type="Proteomes" id="UP001196661"/>
    </source>
</evidence>
<evidence type="ECO:0000313" key="2">
    <source>
        <dbReference type="EMBL" id="MBT9310928.1"/>
    </source>
</evidence>
<accession>A0ABS5XZE9</accession>
<name>A0ABS5XZE9_9CYAN</name>